<dbReference type="InterPro" id="IPR039340">
    <property type="entry name" value="Tfc4/TFIIIC-102/Sfc4"/>
</dbReference>
<evidence type="ECO:0000313" key="4">
    <source>
        <dbReference type="Proteomes" id="UP000230084"/>
    </source>
</evidence>
<dbReference type="GO" id="GO:0000127">
    <property type="term" value="C:transcription factor TFIIIC complex"/>
    <property type="evidence" value="ECO:0007669"/>
    <property type="project" value="TreeGrafter"/>
</dbReference>
<organism evidence="3 4">
    <name type="scientific">Candidatus Uhrbacteria bacterium CG10_big_fil_rev_8_21_14_0_10_50_16</name>
    <dbReference type="NCBI Taxonomy" id="1975039"/>
    <lineage>
        <taxon>Bacteria</taxon>
        <taxon>Candidatus Uhriibacteriota</taxon>
    </lineage>
</organism>
<evidence type="ECO:0000256" key="1">
    <source>
        <dbReference type="PROSITE-ProRule" id="PRU00339"/>
    </source>
</evidence>
<dbReference type="Gene3D" id="1.25.40.10">
    <property type="entry name" value="Tetratricopeptide repeat domain"/>
    <property type="match status" value="1"/>
</dbReference>
<dbReference type="AlphaFoldDB" id="A0A2H0RNG0"/>
<evidence type="ECO:0000256" key="2">
    <source>
        <dbReference type="SAM" id="Coils"/>
    </source>
</evidence>
<dbReference type="PROSITE" id="PS50005">
    <property type="entry name" value="TPR"/>
    <property type="match status" value="2"/>
</dbReference>
<dbReference type="Proteomes" id="UP000230084">
    <property type="component" value="Unassembled WGS sequence"/>
</dbReference>
<dbReference type="EMBL" id="PCYM01000001">
    <property type="protein sequence ID" value="PIR48048.1"/>
    <property type="molecule type" value="Genomic_DNA"/>
</dbReference>
<reference evidence="3 4" key="1">
    <citation type="submission" date="2017-09" db="EMBL/GenBank/DDBJ databases">
        <title>Depth-based differentiation of microbial function through sediment-hosted aquifers and enrichment of novel symbionts in the deep terrestrial subsurface.</title>
        <authorList>
            <person name="Probst A.J."/>
            <person name="Ladd B."/>
            <person name="Jarett J.K."/>
            <person name="Geller-Mcgrath D.E."/>
            <person name="Sieber C.M."/>
            <person name="Emerson J.B."/>
            <person name="Anantharaman K."/>
            <person name="Thomas B.C."/>
            <person name="Malmstrom R."/>
            <person name="Stieglmeier M."/>
            <person name="Klingl A."/>
            <person name="Woyke T."/>
            <person name="Ryan C.M."/>
            <person name="Banfield J.F."/>
        </authorList>
    </citation>
    <scope>NUCLEOTIDE SEQUENCE [LARGE SCALE GENOMIC DNA]</scope>
    <source>
        <strain evidence="3">CG10_big_fil_rev_8_21_14_0_10_50_16</strain>
    </source>
</reference>
<dbReference type="PANTHER" id="PTHR23082:SF0">
    <property type="entry name" value="GENERAL TRANSCRIPTION FACTOR 3C POLYPEPTIDE 3"/>
    <property type="match status" value="1"/>
</dbReference>
<dbReference type="InterPro" id="IPR011990">
    <property type="entry name" value="TPR-like_helical_dom_sf"/>
</dbReference>
<name>A0A2H0RNG0_9BACT</name>
<protein>
    <submittedName>
        <fullName evidence="3">Uncharacterized protein</fullName>
    </submittedName>
</protein>
<comment type="caution">
    <text evidence="3">The sequence shown here is derived from an EMBL/GenBank/DDBJ whole genome shotgun (WGS) entry which is preliminary data.</text>
</comment>
<dbReference type="PANTHER" id="PTHR23082">
    <property type="entry name" value="TRANSCRIPTION INITIATION FACTOR IIIC TFIIIC , POLYPEPTIDE 3-RELATED"/>
    <property type="match status" value="1"/>
</dbReference>
<dbReference type="InterPro" id="IPR019734">
    <property type="entry name" value="TPR_rpt"/>
</dbReference>
<dbReference type="Pfam" id="PF13432">
    <property type="entry name" value="TPR_16"/>
    <property type="match status" value="1"/>
</dbReference>
<feature type="coiled-coil region" evidence="2">
    <location>
        <begin position="80"/>
        <end position="125"/>
    </location>
</feature>
<proteinExistence type="predicted"/>
<keyword evidence="1" id="KW-0802">TPR repeat</keyword>
<dbReference type="GO" id="GO:0006383">
    <property type="term" value="P:transcription by RNA polymerase III"/>
    <property type="evidence" value="ECO:0007669"/>
    <property type="project" value="InterPro"/>
</dbReference>
<accession>A0A2H0RNG0</accession>
<keyword evidence="2" id="KW-0175">Coiled coil</keyword>
<gene>
    <name evidence="3" type="ORF">COV06_01465</name>
</gene>
<dbReference type="SUPFAM" id="SSF48452">
    <property type="entry name" value="TPR-like"/>
    <property type="match status" value="1"/>
</dbReference>
<feature type="repeat" description="TPR" evidence="1">
    <location>
        <begin position="146"/>
        <end position="179"/>
    </location>
</feature>
<dbReference type="SMART" id="SM00028">
    <property type="entry name" value="TPR"/>
    <property type="match status" value="2"/>
</dbReference>
<sequence length="262" mass="30029">MLWWLLPLLLLVVSLAVIVWFVVRYYSKLIVLDVSSDPEREKRRKKRALFVQRLERIGGERAQKAGKAASSVTREGKGLIKKLYHHAQAMERHYKRLQKESSGDVAGTLEMRNHLKEEAEELIEKESYAAAEQRLIELLSLDAKNAEVYELLGKVYVDMKQFDQARQTFEYASALAPEDASILTSLGELAMRASETQKAVEYFEAAVDLRSNNPKYLDFLIDASILAGDRKRAQKGLKLLKQVNPENNKIEEFQDRIYSLPL</sequence>
<evidence type="ECO:0000313" key="3">
    <source>
        <dbReference type="EMBL" id="PIR48048.1"/>
    </source>
</evidence>
<feature type="repeat" description="TPR" evidence="1">
    <location>
        <begin position="180"/>
        <end position="213"/>
    </location>
</feature>